<keyword evidence="2" id="KW-1185">Reference proteome</keyword>
<feature type="compositionally biased region" description="Basic residues" evidence="1">
    <location>
        <begin position="69"/>
        <end position="81"/>
    </location>
</feature>
<sequence length="112" mass="12757">MLAANGDIYKHKVVWSNFCSLPHLGQQPLALIIVRHALNEFLVNQYENSHHHHHHHHHHHTTTTPPPPPHHHHHHHHHHHLPPASVAATATATATGGHELFAKRYYIQVLGV</sequence>
<evidence type="ECO:0000256" key="1">
    <source>
        <dbReference type="SAM" id="MobiDB-lite"/>
    </source>
</evidence>
<reference evidence="3" key="1">
    <citation type="submission" date="2022-11" db="UniProtKB">
        <authorList>
            <consortium name="WormBaseParasite"/>
        </authorList>
    </citation>
    <scope>IDENTIFICATION</scope>
</reference>
<accession>A0A915E0G0</accession>
<feature type="compositionally biased region" description="Basic residues" evidence="1">
    <location>
        <begin position="50"/>
        <end position="61"/>
    </location>
</feature>
<proteinExistence type="predicted"/>
<evidence type="ECO:0000313" key="2">
    <source>
        <dbReference type="Proteomes" id="UP000887574"/>
    </source>
</evidence>
<dbReference type="AlphaFoldDB" id="A0A915E0G0"/>
<evidence type="ECO:0000313" key="3">
    <source>
        <dbReference type="WBParaSite" id="jg24597"/>
    </source>
</evidence>
<dbReference type="WBParaSite" id="jg24597">
    <property type="protein sequence ID" value="jg24597"/>
    <property type="gene ID" value="jg24597"/>
</dbReference>
<name>A0A915E0G0_9BILA</name>
<feature type="region of interest" description="Disordered" evidence="1">
    <location>
        <begin position="48"/>
        <end position="90"/>
    </location>
</feature>
<dbReference type="Proteomes" id="UP000887574">
    <property type="component" value="Unplaced"/>
</dbReference>
<protein>
    <submittedName>
        <fullName evidence="3">Uncharacterized protein</fullName>
    </submittedName>
</protein>
<organism evidence="2 3">
    <name type="scientific">Ditylenchus dipsaci</name>
    <dbReference type="NCBI Taxonomy" id="166011"/>
    <lineage>
        <taxon>Eukaryota</taxon>
        <taxon>Metazoa</taxon>
        <taxon>Ecdysozoa</taxon>
        <taxon>Nematoda</taxon>
        <taxon>Chromadorea</taxon>
        <taxon>Rhabditida</taxon>
        <taxon>Tylenchina</taxon>
        <taxon>Tylenchomorpha</taxon>
        <taxon>Sphaerularioidea</taxon>
        <taxon>Anguinidae</taxon>
        <taxon>Anguininae</taxon>
        <taxon>Ditylenchus</taxon>
    </lineage>
</organism>